<dbReference type="InterPro" id="IPR003870">
    <property type="entry name" value="DUF222"/>
</dbReference>
<protein>
    <submittedName>
        <fullName evidence="2">DUF222 domain-containing protein</fullName>
    </submittedName>
</protein>
<gene>
    <name evidence="2" type="ORF">JL106_10205</name>
</gene>
<dbReference type="AlphaFoldDB" id="A0A939BZ06"/>
<comment type="caution">
    <text evidence="2">The sequence shown here is derived from an EMBL/GenBank/DDBJ whole genome shotgun (WGS) entry which is preliminary data.</text>
</comment>
<evidence type="ECO:0000259" key="1">
    <source>
        <dbReference type="SMART" id="SM00507"/>
    </source>
</evidence>
<dbReference type="RefSeq" id="WP_205260601.1">
    <property type="nucleotide sequence ID" value="NZ_JAERWK010000012.1"/>
</dbReference>
<organism evidence="2 3">
    <name type="scientific">Nakamurella leprariae</name>
    <dbReference type="NCBI Taxonomy" id="2803911"/>
    <lineage>
        <taxon>Bacteria</taxon>
        <taxon>Bacillati</taxon>
        <taxon>Actinomycetota</taxon>
        <taxon>Actinomycetes</taxon>
        <taxon>Nakamurellales</taxon>
        <taxon>Nakamurellaceae</taxon>
        <taxon>Nakamurella</taxon>
    </lineage>
</organism>
<dbReference type="CDD" id="cd00085">
    <property type="entry name" value="HNHc"/>
    <property type="match status" value="1"/>
</dbReference>
<dbReference type="SMART" id="SM00507">
    <property type="entry name" value="HNHc"/>
    <property type="match status" value="1"/>
</dbReference>
<dbReference type="InterPro" id="IPR003615">
    <property type="entry name" value="HNH_nuc"/>
</dbReference>
<keyword evidence="3" id="KW-1185">Reference proteome</keyword>
<accession>A0A939BZ06</accession>
<evidence type="ECO:0000313" key="2">
    <source>
        <dbReference type="EMBL" id="MBM9467650.1"/>
    </source>
</evidence>
<sequence length="452" mass="47997">MDRWDDRASGGDAASLDDVAAVVRGLLDEVVAAPMQTDLTDDQVLAAVQQVELVARLVDALGVAWAGVVDRRRLAAAYGATSTGALLRALLRIRPGQAHDRVRAAAATDPSSDDHVPGHPGLAAALHDGRISVDHASVIDAALRSLPERVDAATRAETEALLVQQAEQLDPTRFEEVARALAAAADPLDLPAEVDPRKATELQLGRRDAVTGLTRLTGRLDDEGVELLQQAIGGLSAPRSAVDGVPDDRPARTRRAHALIEVLRRSLDAGELPVHGGVRPHVTVTVAFETLRAGLGAALLDRAGPVSAGHARRLACDAGIVPAVLGSRSEVLDVGRERRVFPAAIRRALAIRDGGCAWPGCDRPPGWCDAHHIRHWADGGPTSMDNAVLYCPHHHGEIHLGRWEVRLGPDGIPEHIPPPWIDPLRRVRRNTAHARLQDGAVPADAPPVDPAA</sequence>
<reference evidence="2" key="1">
    <citation type="submission" date="2021-01" db="EMBL/GenBank/DDBJ databases">
        <title>YIM 132084 draft genome.</title>
        <authorList>
            <person name="An D."/>
        </authorList>
    </citation>
    <scope>NUCLEOTIDE SEQUENCE</scope>
    <source>
        <strain evidence="2">YIM 132084</strain>
    </source>
</reference>
<proteinExistence type="predicted"/>
<dbReference type="Proteomes" id="UP000663792">
    <property type="component" value="Unassembled WGS sequence"/>
</dbReference>
<dbReference type="Pfam" id="PF02720">
    <property type="entry name" value="DUF222"/>
    <property type="match status" value="1"/>
</dbReference>
<evidence type="ECO:0000313" key="3">
    <source>
        <dbReference type="Proteomes" id="UP000663792"/>
    </source>
</evidence>
<name>A0A939BZ06_9ACTN</name>
<dbReference type="Gene3D" id="1.10.30.50">
    <property type="match status" value="1"/>
</dbReference>
<feature type="domain" description="HNH nuclease" evidence="1">
    <location>
        <begin position="344"/>
        <end position="396"/>
    </location>
</feature>
<dbReference type="EMBL" id="JAERWK010000012">
    <property type="protein sequence ID" value="MBM9467650.1"/>
    <property type="molecule type" value="Genomic_DNA"/>
</dbReference>